<dbReference type="AlphaFoldDB" id="A0A1F6D9B2"/>
<keyword evidence="1" id="KW-0812">Transmembrane</keyword>
<feature type="transmembrane region" description="Helical" evidence="1">
    <location>
        <begin position="165"/>
        <end position="186"/>
    </location>
</feature>
<feature type="transmembrane region" description="Helical" evidence="1">
    <location>
        <begin position="142"/>
        <end position="159"/>
    </location>
</feature>
<organism evidence="2 3">
    <name type="scientific">Candidatus Kaiserbacteria bacterium RIFCSPHIGHO2_01_FULL_55_17</name>
    <dbReference type="NCBI Taxonomy" id="1798484"/>
    <lineage>
        <taxon>Bacteria</taxon>
        <taxon>Candidatus Kaiseribacteriota</taxon>
    </lineage>
</organism>
<feature type="transmembrane region" description="Helical" evidence="1">
    <location>
        <begin position="6"/>
        <end position="24"/>
    </location>
</feature>
<dbReference type="Proteomes" id="UP000177958">
    <property type="component" value="Unassembled WGS sequence"/>
</dbReference>
<feature type="transmembrane region" description="Helical" evidence="1">
    <location>
        <begin position="61"/>
        <end position="80"/>
    </location>
</feature>
<feature type="transmembrane region" description="Helical" evidence="1">
    <location>
        <begin position="87"/>
        <end position="105"/>
    </location>
</feature>
<dbReference type="EMBL" id="MFKX01000007">
    <property type="protein sequence ID" value="OGG58018.1"/>
    <property type="molecule type" value="Genomic_DNA"/>
</dbReference>
<protein>
    <submittedName>
        <fullName evidence="2">Uncharacterized protein</fullName>
    </submittedName>
</protein>
<evidence type="ECO:0000313" key="2">
    <source>
        <dbReference type="EMBL" id="OGG58018.1"/>
    </source>
</evidence>
<gene>
    <name evidence="2" type="ORF">A2853_00800</name>
</gene>
<keyword evidence="1" id="KW-0472">Membrane</keyword>
<feature type="transmembrane region" description="Helical" evidence="1">
    <location>
        <begin position="111"/>
        <end position="130"/>
    </location>
</feature>
<reference evidence="2 3" key="1">
    <citation type="journal article" date="2016" name="Nat. Commun.">
        <title>Thousands of microbial genomes shed light on interconnected biogeochemical processes in an aquifer system.</title>
        <authorList>
            <person name="Anantharaman K."/>
            <person name="Brown C.T."/>
            <person name="Hug L.A."/>
            <person name="Sharon I."/>
            <person name="Castelle C.J."/>
            <person name="Probst A.J."/>
            <person name="Thomas B.C."/>
            <person name="Singh A."/>
            <person name="Wilkins M.J."/>
            <person name="Karaoz U."/>
            <person name="Brodie E.L."/>
            <person name="Williams K.H."/>
            <person name="Hubbard S.S."/>
            <person name="Banfield J.F."/>
        </authorList>
    </citation>
    <scope>NUCLEOTIDE SEQUENCE [LARGE SCALE GENOMIC DNA]</scope>
</reference>
<accession>A0A1F6D9B2</accession>
<evidence type="ECO:0000313" key="3">
    <source>
        <dbReference type="Proteomes" id="UP000177958"/>
    </source>
</evidence>
<feature type="transmembrane region" description="Helical" evidence="1">
    <location>
        <begin position="36"/>
        <end position="55"/>
    </location>
</feature>
<name>A0A1F6D9B2_9BACT</name>
<sequence length="198" mass="21585">MADYHIVLGVLGVLLALIGYTTYFRSIFRGETKPHAFTWIAFTLIDGTIFIIQLAEGGGPGSWVLGVAALFSAMVFALALSRGERDIRSVDWACLAGVILGLLLWRGTEGPLGAVLVLTGTNLFALAPTFRKSFVRPNEESIVIWALDIVKFSISIFALESRTLTTALFPASIAISNGALVVMILLRRWKLATRIETR</sequence>
<evidence type="ECO:0000256" key="1">
    <source>
        <dbReference type="SAM" id="Phobius"/>
    </source>
</evidence>
<comment type="caution">
    <text evidence="2">The sequence shown here is derived from an EMBL/GenBank/DDBJ whole genome shotgun (WGS) entry which is preliminary data.</text>
</comment>
<proteinExistence type="predicted"/>
<keyword evidence="1" id="KW-1133">Transmembrane helix</keyword>